<accession>A0ABS7EBG3</accession>
<proteinExistence type="predicted"/>
<dbReference type="RefSeq" id="WP_220102344.1">
    <property type="nucleotide sequence ID" value="NZ_JAHZSS010000001.1"/>
</dbReference>
<name>A0ABS7EBG3_9GAMM</name>
<keyword evidence="2" id="KW-1185">Reference proteome</keyword>
<sequence length="303" mass="35483">MLDREYYRASELKRLYGIELEDIRYWIERGHIPLLFYRTQGTFFIGDPYQQPIFFGHACVFYDGLVELPKWRSVELLKEGEAQSTILFLKERERIEFIDTVCPEVVYPPNRHIRGWVEKDPEDIEGDDFFALEHHKIIPENGGTEAEIWDAIARDGKAPSWKAKFIGESYSLSEICITHENLQELMGFEGDSSESSVTLEANSNERSSQTSFEFANQFHELLARILDHDRTLKPKQVLRILSKEVIQEEDDRIFDTEAILLDYVNDVLVWRDVFAEQPERHCRLGTLRNHIAEVRRNIASKTQ</sequence>
<organism evidence="1 2">
    <name type="scientific">Neiella holothuriorum</name>
    <dbReference type="NCBI Taxonomy" id="2870530"/>
    <lineage>
        <taxon>Bacteria</taxon>
        <taxon>Pseudomonadati</taxon>
        <taxon>Pseudomonadota</taxon>
        <taxon>Gammaproteobacteria</taxon>
        <taxon>Alteromonadales</taxon>
        <taxon>Echinimonadaceae</taxon>
        <taxon>Neiella</taxon>
    </lineage>
</organism>
<evidence type="ECO:0000313" key="2">
    <source>
        <dbReference type="Proteomes" id="UP001166251"/>
    </source>
</evidence>
<evidence type="ECO:0000313" key="1">
    <source>
        <dbReference type="EMBL" id="MBW8189672.1"/>
    </source>
</evidence>
<protein>
    <submittedName>
        <fullName evidence="1">Uncharacterized protein</fullName>
    </submittedName>
</protein>
<reference evidence="1" key="1">
    <citation type="submission" date="2021-07" db="EMBL/GenBank/DDBJ databases">
        <title>Neiella marina sp. nov., isolated from the intestinal content of sea cucumber Apostichopus japonicus.</title>
        <authorList>
            <person name="Bai X."/>
        </authorList>
    </citation>
    <scope>NUCLEOTIDE SEQUENCE</scope>
    <source>
        <strain evidence="1">126</strain>
    </source>
</reference>
<comment type="caution">
    <text evidence="1">The sequence shown here is derived from an EMBL/GenBank/DDBJ whole genome shotgun (WGS) entry which is preliminary data.</text>
</comment>
<gene>
    <name evidence="1" type="ORF">K0504_01375</name>
</gene>
<dbReference type="EMBL" id="JAHZSS010000001">
    <property type="protein sequence ID" value="MBW8189672.1"/>
    <property type="molecule type" value="Genomic_DNA"/>
</dbReference>
<dbReference type="Proteomes" id="UP001166251">
    <property type="component" value="Unassembled WGS sequence"/>
</dbReference>